<feature type="region of interest" description="Disordered" evidence="1">
    <location>
        <begin position="128"/>
        <end position="180"/>
    </location>
</feature>
<protein>
    <submittedName>
        <fullName evidence="2">Uncharacterized protein</fullName>
    </submittedName>
</protein>
<name>A0A7D3ZH82_ACTVE</name>
<keyword evidence="3" id="KW-1185">Reference proteome</keyword>
<evidence type="ECO:0000313" key="2">
    <source>
        <dbReference type="EMBL" id="QKG23497.1"/>
    </source>
</evidence>
<reference evidence="2 3" key="1">
    <citation type="submission" date="2020-05" db="EMBL/GenBank/DDBJ databases">
        <title>Actinomadura verrucosospora NRRL-B18236 (PFL_A860) Genome sequencing and assembly.</title>
        <authorList>
            <person name="Samborskyy M."/>
        </authorList>
    </citation>
    <scope>NUCLEOTIDE SEQUENCE [LARGE SCALE GENOMIC DNA]</scope>
    <source>
        <strain evidence="2 3">NRRL:B18236</strain>
    </source>
</reference>
<dbReference type="EMBL" id="CP053892">
    <property type="protein sequence ID" value="QKG23497.1"/>
    <property type="molecule type" value="Genomic_DNA"/>
</dbReference>
<proteinExistence type="predicted"/>
<dbReference type="AlphaFoldDB" id="A0A7D3ZH82"/>
<dbReference type="Proteomes" id="UP000501240">
    <property type="component" value="Chromosome"/>
</dbReference>
<evidence type="ECO:0000313" key="3">
    <source>
        <dbReference type="Proteomes" id="UP000501240"/>
    </source>
</evidence>
<feature type="compositionally biased region" description="Pro residues" evidence="1">
    <location>
        <begin position="85"/>
        <end position="96"/>
    </location>
</feature>
<feature type="region of interest" description="Disordered" evidence="1">
    <location>
        <begin position="78"/>
        <end position="116"/>
    </location>
</feature>
<feature type="region of interest" description="Disordered" evidence="1">
    <location>
        <begin position="1"/>
        <end position="37"/>
    </location>
</feature>
<sequence>MSSSRGQHSMPEAPDGAGRRPPVAGPIGRPRTFLVACTDGSGPSAPYLPEHADPSSACTRPARSLNLVISEDAHARCDELADGRPGPPCVTPPSPRRTPRPTSVRCPRHERGPGPRWFRRTAVQGRVVQDGPVGNVGRPPLLRGGIHRHRRQNGAPAQEGRRGAAMWEARPSWGSPPSSS</sequence>
<accession>A0A7D3ZH82</accession>
<gene>
    <name evidence="2" type="ORF">ACTIVE_5140</name>
</gene>
<evidence type="ECO:0000256" key="1">
    <source>
        <dbReference type="SAM" id="MobiDB-lite"/>
    </source>
</evidence>
<organism evidence="2 3">
    <name type="scientific">Actinomadura verrucosospora</name>
    <dbReference type="NCBI Taxonomy" id="46165"/>
    <lineage>
        <taxon>Bacteria</taxon>
        <taxon>Bacillati</taxon>
        <taxon>Actinomycetota</taxon>
        <taxon>Actinomycetes</taxon>
        <taxon>Streptosporangiales</taxon>
        <taxon>Thermomonosporaceae</taxon>
        <taxon>Actinomadura</taxon>
    </lineage>
</organism>